<organism evidence="2 3">
    <name type="scientific">Catenulispora acidiphila (strain DSM 44928 / JCM 14897 / NBRC 102108 / NRRL B-24433 / ID139908)</name>
    <dbReference type="NCBI Taxonomy" id="479433"/>
    <lineage>
        <taxon>Bacteria</taxon>
        <taxon>Bacillati</taxon>
        <taxon>Actinomycetota</taxon>
        <taxon>Actinomycetes</taxon>
        <taxon>Catenulisporales</taxon>
        <taxon>Catenulisporaceae</taxon>
        <taxon>Catenulispora</taxon>
    </lineage>
</organism>
<evidence type="ECO:0000313" key="3">
    <source>
        <dbReference type="Proteomes" id="UP000000851"/>
    </source>
</evidence>
<reference evidence="2 3" key="1">
    <citation type="journal article" date="2009" name="Stand. Genomic Sci.">
        <title>Complete genome sequence of Catenulispora acidiphila type strain (ID 139908).</title>
        <authorList>
            <person name="Copeland A."/>
            <person name="Lapidus A."/>
            <person name="Glavina Del Rio T."/>
            <person name="Nolan M."/>
            <person name="Lucas S."/>
            <person name="Chen F."/>
            <person name="Tice H."/>
            <person name="Cheng J.F."/>
            <person name="Bruce D."/>
            <person name="Goodwin L."/>
            <person name="Pitluck S."/>
            <person name="Mikhailova N."/>
            <person name="Pati A."/>
            <person name="Ivanova N."/>
            <person name="Mavromatis K."/>
            <person name="Chen A."/>
            <person name="Palaniappan K."/>
            <person name="Chain P."/>
            <person name="Land M."/>
            <person name="Hauser L."/>
            <person name="Chang Y.J."/>
            <person name="Jeffries C.D."/>
            <person name="Chertkov O."/>
            <person name="Brettin T."/>
            <person name="Detter J.C."/>
            <person name="Han C."/>
            <person name="Ali Z."/>
            <person name="Tindall B.J."/>
            <person name="Goker M."/>
            <person name="Bristow J."/>
            <person name="Eisen J.A."/>
            <person name="Markowitz V."/>
            <person name="Hugenholtz P."/>
            <person name="Kyrpides N.C."/>
            <person name="Klenk H.P."/>
        </authorList>
    </citation>
    <scope>NUCLEOTIDE SEQUENCE [LARGE SCALE GENOMIC DNA]</scope>
    <source>
        <strain evidence="3">DSM 44928 / JCM 14897 / NBRC 102108 / NRRL B-24433 / ID139908</strain>
    </source>
</reference>
<dbReference type="HOGENOM" id="CLU_2435460_0_0_11"/>
<dbReference type="AlphaFoldDB" id="C7PWE3"/>
<feature type="compositionally biased region" description="Low complexity" evidence="1">
    <location>
        <begin position="47"/>
        <end position="64"/>
    </location>
</feature>
<dbReference type="KEGG" id="cai:Caci_6369"/>
<gene>
    <name evidence="2" type="ordered locus">Caci_6369</name>
</gene>
<name>C7PWE3_CATAD</name>
<sequence length="90" mass="9548">MTLIGIAKAAAKPVVWVAKYLAKALSITGLAMHGRPYQRADTAPVTPAEDSAPEPAAETPAVAPSGRLRDDLASVRSLTPDELLWQLELE</sequence>
<keyword evidence="3" id="KW-1185">Reference proteome</keyword>
<dbReference type="RefSeq" id="WP_015794952.1">
    <property type="nucleotide sequence ID" value="NC_013131.1"/>
</dbReference>
<feature type="region of interest" description="Disordered" evidence="1">
    <location>
        <begin position="36"/>
        <end position="66"/>
    </location>
</feature>
<accession>C7PWE3</accession>
<evidence type="ECO:0000313" key="2">
    <source>
        <dbReference type="EMBL" id="ACU75223.1"/>
    </source>
</evidence>
<dbReference type="InParanoid" id="C7PWE3"/>
<protein>
    <submittedName>
        <fullName evidence="2">Uncharacterized protein</fullName>
    </submittedName>
</protein>
<dbReference type="Proteomes" id="UP000000851">
    <property type="component" value="Chromosome"/>
</dbReference>
<dbReference type="EMBL" id="CP001700">
    <property type="protein sequence ID" value="ACU75223.1"/>
    <property type="molecule type" value="Genomic_DNA"/>
</dbReference>
<proteinExistence type="predicted"/>
<evidence type="ECO:0000256" key="1">
    <source>
        <dbReference type="SAM" id="MobiDB-lite"/>
    </source>
</evidence>